<keyword evidence="2" id="KW-1185">Reference proteome</keyword>
<dbReference type="EMBL" id="JASMQC010000008">
    <property type="protein sequence ID" value="KAK1943060.1"/>
    <property type="molecule type" value="Genomic_DNA"/>
</dbReference>
<organism evidence="1 2">
    <name type="scientific">Phytophthora citrophthora</name>
    <dbReference type="NCBI Taxonomy" id="4793"/>
    <lineage>
        <taxon>Eukaryota</taxon>
        <taxon>Sar</taxon>
        <taxon>Stramenopiles</taxon>
        <taxon>Oomycota</taxon>
        <taxon>Peronosporomycetes</taxon>
        <taxon>Peronosporales</taxon>
        <taxon>Peronosporaceae</taxon>
        <taxon>Phytophthora</taxon>
    </lineage>
</organism>
<dbReference type="AlphaFoldDB" id="A0AAD9GQX3"/>
<dbReference type="Proteomes" id="UP001259832">
    <property type="component" value="Unassembled WGS sequence"/>
</dbReference>
<sequence length="74" mass="8229">MAKRIQQPGEKLDDFAANLRDIGIAHDEISDYWYVESFLHGINNDVSALCVRGAKPKTLEDAVRYAVDVSGDYG</sequence>
<gene>
    <name evidence="1" type="ORF">P3T76_005697</name>
</gene>
<evidence type="ECO:0000313" key="2">
    <source>
        <dbReference type="Proteomes" id="UP001259832"/>
    </source>
</evidence>
<proteinExistence type="predicted"/>
<accession>A0AAD9GQX3</accession>
<name>A0AAD9GQX3_9STRA</name>
<comment type="caution">
    <text evidence="1">The sequence shown here is derived from an EMBL/GenBank/DDBJ whole genome shotgun (WGS) entry which is preliminary data.</text>
</comment>
<reference evidence="1" key="1">
    <citation type="submission" date="2023-08" db="EMBL/GenBank/DDBJ databases">
        <title>Reference Genome Resource for the Citrus Pathogen Phytophthora citrophthora.</title>
        <authorList>
            <person name="Moller H."/>
            <person name="Coetzee B."/>
            <person name="Rose L.J."/>
            <person name="Van Niekerk J.M."/>
        </authorList>
    </citation>
    <scope>NUCLEOTIDE SEQUENCE</scope>
    <source>
        <strain evidence="1">STE-U-9442</strain>
    </source>
</reference>
<evidence type="ECO:0000313" key="1">
    <source>
        <dbReference type="EMBL" id="KAK1943060.1"/>
    </source>
</evidence>
<protein>
    <submittedName>
        <fullName evidence="1">Uncharacterized protein</fullName>
    </submittedName>
</protein>